<proteinExistence type="predicted"/>
<evidence type="ECO:0000256" key="1">
    <source>
        <dbReference type="SAM" id="Phobius"/>
    </source>
</evidence>
<reference evidence="2 3" key="1">
    <citation type="submission" date="2018-12" db="EMBL/GenBank/DDBJ databases">
        <title>Genome sequence and assembly of Colletotrichum trifolii.</title>
        <authorList>
            <person name="Gan P."/>
            <person name="Shirasu K."/>
        </authorList>
    </citation>
    <scope>NUCLEOTIDE SEQUENCE [LARGE SCALE GENOMIC DNA]</scope>
    <source>
        <strain evidence="2 3">543-2</strain>
    </source>
</reference>
<feature type="transmembrane region" description="Helical" evidence="1">
    <location>
        <begin position="40"/>
        <end position="65"/>
    </location>
</feature>
<gene>
    <name evidence="2" type="ORF">CTRI78_v006485</name>
</gene>
<sequence length="300" mass="34085">MSGEHTISTLLWPPHLFSHLLSHLSHHSLDRFFYHADVCLAYHVLTLMAVWLTTAVNSLVFLCHLDQSLRTFRDRSVEYRRIGSINRFLLDRYLGGHFLVPNLVGPIWICWYLSPRDGYLDTLAHLYGFLIGLLHLPLLFCVSVHLAVPLIFSVLCQVPILLSKAVWHMSGLVPAQPVVATQNFLRRLHGWLLDIPAKVVRLVDRDALRAEHGFFVTAMRLVVAMQVFILYTMVVECFRPNVERFAIQVAADALVAFGDAMIGAGMWVESLVVKGGFWEEGHSWHDIFLDVPASTRAFAF</sequence>
<keyword evidence="3" id="KW-1185">Reference proteome</keyword>
<dbReference type="EMBL" id="RYZW01000061">
    <property type="protein sequence ID" value="TDZ54241.1"/>
    <property type="molecule type" value="Genomic_DNA"/>
</dbReference>
<protein>
    <submittedName>
        <fullName evidence="2">Uncharacterized protein</fullName>
    </submittedName>
</protein>
<comment type="caution">
    <text evidence="2">The sequence shown here is derived from an EMBL/GenBank/DDBJ whole genome shotgun (WGS) entry which is preliminary data.</text>
</comment>
<dbReference type="AlphaFoldDB" id="A0A4R8RCE2"/>
<feature type="transmembrane region" description="Helical" evidence="1">
    <location>
        <begin position="126"/>
        <end position="155"/>
    </location>
</feature>
<keyword evidence="1" id="KW-1133">Transmembrane helix</keyword>
<dbReference type="Proteomes" id="UP000295703">
    <property type="component" value="Unassembled WGS sequence"/>
</dbReference>
<accession>A0A4R8RCE2</accession>
<feature type="transmembrane region" description="Helical" evidence="1">
    <location>
        <begin position="93"/>
        <end position="114"/>
    </location>
</feature>
<name>A0A4R8RCE2_COLTR</name>
<organism evidence="2 3">
    <name type="scientific">Colletotrichum trifolii</name>
    <dbReference type="NCBI Taxonomy" id="5466"/>
    <lineage>
        <taxon>Eukaryota</taxon>
        <taxon>Fungi</taxon>
        <taxon>Dikarya</taxon>
        <taxon>Ascomycota</taxon>
        <taxon>Pezizomycotina</taxon>
        <taxon>Sordariomycetes</taxon>
        <taxon>Hypocreomycetidae</taxon>
        <taxon>Glomerellales</taxon>
        <taxon>Glomerellaceae</taxon>
        <taxon>Colletotrichum</taxon>
        <taxon>Colletotrichum orbiculare species complex</taxon>
    </lineage>
</organism>
<evidence type="ECO:0000313" key="2">
    <source>
        <dbReference type="EMBL" id="TDZ54241.1"/>
    </source>
</evidence>
<keyword evidence="1" id="KW-0472">Membrane</keyword>
<feature type="transmembrane region" description="Helical" evidence="1">
    <location>
        <begin position="214"/>
        <end position="233"/>
    </location>
</feature>
<evidence type="ECO:0000313" key="3">
    <source>
        <dbReference type="Proteomes" id="UP000295703"/>
    </source>
</evidence>
<keyword evidence="1" id="KW-0812">Transmembrane</keyword>